<dbReference type="EMBL" id="LAZR01044182">
    <property type="protein sequence ID" value="KKL05287.1"/>
    <property type="molecule type" value="Genomic_DNA"/>
</dbReference>
<dbReference type="InterPro" id="IPR015943">
    <property type="entry name" value="WD40/YVTN_repeat-like_dom_sf"/>
</dbReference>
<dbReference type="AlphaFoldDB" id="A0A0F9AUI4"/>
<evidence type="ECO:0000313" key="1">
    <source>
        <dbReference type="EMBL" id="KKL05287.1"/>
    </source>
</evidence>
<proteinExistence type="predicted"/>
<dbReference type="CDD" id="cd15482">
    <property type="entry name" value="Sialidase_non-viral"/>
    <property type="match status" value="1"/>
</dbReference>
<organism evidence="1">
    <name type="scientific">marine sediment metagenome</name>
    <dbReference type="NCBI Taxonomy" id="412755"/>
    <lineage>
        <taxon>unclassified sequences</taxon>
        <taxon>metagenomes</taxon>
        <taxon>ecological metagenomes</taxon>
    </lineage>
</organism>
<name>A0A0F9AUI4_9ZZZZ</name>
<dbReference type="PROSITE" id="PS51257">
    <property type="entry name" value="PROKAR_LIPOPROTEIN"/>
    <property type="match status" value="1"/>
</dbReference>
<reference evidence="1" key="1">
    <citation type="journal article" date="2015" name="Nature">
        <title>Complex archaea that bridge the gap between prokaryotes and eukaryotes.</title>
        <authorList>
            <person name="Spang A."/>
            <person name="Saw J.H."/>
            <person name="Jorgensen S.L."/>
            <person name="Zaremba-Niedzwiedzka K."/>
            <person name="Martijn J."/>
            <person name="Lind A.E."/>
            <person name="van Eijk R."/>
            <person name="Schleper C."/>
            <person name="Guy L."/>
            <person name="Ettema T.J."/>
        </authorList>
    </citation>
    <scope>NUCLEOTIDE SEQUENCE</scope>
</reference>
<dbReference type="Gene3D" id="2.130.10.10">
    <property type="entry name" value="YVTN repeat-like/Quinoprotein amine dehydrogenase"/>
    <property type="match status" value="1"/>
</dbReference>
<accession>A0A0F9AUI4</accession>
<protein>
    <recommendedName>
        <fullName evidence="2">Photosynthesis system II assembly factor Ycf48/Hcf136-like domain-containing protein</fullName>
    </recommendedName>
</protein>
<gene>
    <name evidence="1" type="ORF">LCGC14_2607530</name>
</gene>
<feature type="non-terminal residue" evidence="1">
    <location>
        <position position="406"/>
    </location>
</feature>
<comment type="caution">
    <text evidence="1">The sequence shown here is derived from an EMBL/GenBank/DDBJ whole genome shotgun (WGS) entry which is preliminary data.</text>
</comment>
<sequence>MKTLALLVLALLLTGCADDAPPPPASDYCQTEDAAMSRYDLRQSSFGGGEISPRSLGRADLPQYLQSGALVENWLIHQQGSLARRPGFGHVGVCKTIDPFVSVERASSTGDYDLYGLAYGAELGRWVGVGQSNGTEPVIVYSDDDGVTWTAASSVPNLNAPLHGAAWSGSRFVVVGSLVGGNTTIMYSADGDTWIDASTALTGTPTLVDVVWMGNLFVAVGVASDIVVTSPTGATWTERSTTYGGKAVARSTDSGNLITSGTATAVSTDGGLTWGTLGHPTGYAVNGVIYSGGFYYLGSNATAGGAGSIHRGTGDGTWTQVYLNGSGSTAVFYLAEFGDYLVGVGQGGLLVYSIDDGATWTTSAIEAVNLHECFTGNGTLVIVGESDGTDAQLFTLSVNATKRRLI</sequence>
<dbReference type="SUPFAM" id="SSF110296">
    <property type="entry name" value="Oligoxyloglucan reducing end-specific cellobiohydrolase"/>
    <property type="match status" value="1"/>
</dbReference>
<evidence type="ECO:0008006" key="2">
    <source>
        <dbReference type="Google" id="ProtNLM"/>
    </source>
</evidence>